<dbReference type="InterPro" id="IPR015422">
    <property type="entry name" value="PyrdxlP-dep_Trfase_small"/>
</dbReference>
<dbReference type="Gene3D" id="3.40.640.10">
    <property type="entry name" value="Type I PLP-dependent aspartate aminotransferase-like (Major domain)"/>
    <property type="match status" value="1"/>
</dbReference>
<evidence type="ECO:0000313" key="4">
    <source>
        <dbReference type="Proteomes" id="UP000267464"/>
    </source>
</evidence>
<gene>
    <name evidence="3" type="ORF">DZC73_23340</name>
</gene>
<dbReference type="Proteomes" id="UP000267464">
    <property type="component" value="Unassembled WGS sequence"/>
</dbReference>
<dbReference type="PROSITE" id="PS00105">
    <property type="entry name" value="AA_TRANSFER_CLASS_1"/>
    <property type="match status" value="1"/>
</dbReference>
<keyword evidence="4" id="KW-1185">Reference proteome</keyword>
<comment type="caution">
    <text evidence="3">The sequence shown here is derived from an EMBL/GenBank/DDBJ whole genome shotgun (WGS) entry which is preliminary data.</text>
</comment>
<dbReference type="GO" id="GO:0008483">
    <property type="term" value="F:transaminase activity"/>
    <property type="evidence" value="ECO:0007669"/>
    <property type="project" value="UniProtKB-KW"/>
</dbReference>
<comment type="similarity">
    <text evidence="1">Belongs to the class-I pyridoxal-phosphate-dependent aminotransferase family.</text>
</comment>
<dbReference type="Gene3D" id="3.90.1150.10">
    <property type="entry name" value="Aspartate Aminotransferase, domain 1"/>
    <property type="match status" value="1"/>
</dbReference>
<name>A0A3N7HKE5_9BURK</name>
<dbReference type="CDD" id="cd00609">
    <property type="entry name" value="AAT_like"/>
    <property type="match status" value="1"/>
</dbReference>
<reference evidence="3 4" key="2">
    <citation type="submission" date="2018-12" db="EMBL/GenBank/DDBJ databases">
        <title>Rhizobacter gummiphilus sp. nov., a rubber-degrading bacterium isolated from the soil of a botanical garden in Japan.</title>
        <authorList>
            <person name="Shunsuke S.S."/>
        </authorList>
    </citation>
    <scope>NUCLEOTIDE SEQUENCE [LARGE SCALE GENOMIC DNA]</scope>
    <source>
        <strain evidence="3 4">S-16</strain>
    </source>
</reference>
<dbReference type="RefSeq" id="WP_124542781.1">
    <property type="nucleotide sequence ID" value="NZ_QUSW01000007.1"/>
</dbReference>
<evidence type="ECO:0000313" key="3">
    <source>
        <dbReference type="EMBL" id="RQP22557.1"/>
    </source>
</evidence>
<reference evidence="3 4" key="1">
    <citation type="submission" date="2018-08" db="EMBL/GenBank/DDBJ databases">
        <authorList>
            <person name="Khan S.A."/>
            <person name="Jeon C.O."/>
            <person name="Chun B.H."/>
            <person name="Jeong S.E."/>
        </authorList>
    </citation>
    <scope>NUCLEOTIDE SEQUENCE [LARGE SCALE GENOMIC DNA]</scope>
    <source>
        <strain evidence="3 4">S-16</strain>
    </source>
</reference>
<dbReference type="EMBL" id="QUSW01000007">
    <property type="protein sequence ID" value="RQP22557.1"/>
    <property type="molecule type" value="Genomic_DNA"/>
</dbReference>
<dbReference type="GO" id="GO:0030170">
    <property type="term" value="F:pyridoxal phosphate binding"/>
    <property type="evidence" value="ECO:0007669"/>
    <property type="project" value="InterPro"/>
</dbReference>
<dbReference type="EC" id="2.6.1.-" evidence="1"/>
<dbReference type="Pfam" id="PF00155">
    <property type="entry name" value="Aminotran_1_2"/>
    <property type="match status" value="1"/>
</dbReference>
<sequence length="377" mass="39918">MPDFPRSQIISLVGDAPPYDLAESVGPDLRLGELFDADALRSLADLTLGYGTAAGDAALREEIARAHGVAADDVVLTTGGIHALHLVASLLCEEGEAVITSPVFPLARHVLEAAGAQVRTLPLSFDAGYQPDLDALAALLTPATRLVSLATPQNPSGVAIPLDTLRGIVALMKARSPDAWLLVDETYREACIGDAPAAASALELGPRVISTASLSKCHGASGLRIGWAITRDRVLRERLLNAKFNTVISCGRLDEAVALRVLRDRDRILGVRRELLAANLAHLQTWLDRESHRVDGLRPAAGALCCVRLSPSVFDDAAVARFHAALPSHGVRVGDGRWFGESAKVFRLGFGVLAPAEFQAALVQVSAALDAALRPDQ</sequence>
<dbReference type="InterPro" id="IPR015421">
    <property type="entry name" value="PyrdxlP-dep_Trfase_major"/>
</dbReference>
<dbReference type="OrthoDB" id="9803354at2"/>
<keyword evidence="1 3" id="KW-0032">Aminotransferase</keyword>
<feature type="domain" description="Aminotransferase class I/classII large" evidence="2">
    <location>
        <begin position="47"/>
        <end position="351"/>
    </location>
</feature>
<comment type="cofactor">
    <cofactor evidence="1">
        <name>pyridoxal 5'-phosphate</name>
        <dbReference type="ChEBI" id="CHEBI:597326"/>
    </cofactor>
</comment>
<dbReference type="AlphaFoldDB" id="A0A3N7HKE5"/>
<evidence type="ECO:0000259" key="2">
    <source>
        <dbReference type="Pfam" id="PF00155"/>
    </source>
</evidence>
<dbReference type="InterPro" id="IPR015424">
    <property type="entry name" value="PyrdxlP-dep_Trfase"/>
</dbReference>
<evidence type="ECO:0000256" key="1">
    <source>
        <dbReference type="RuleBase" id="RU000481"/>
    </source>
</evidence>
<keyword evidence="1 3" id="KW-0808">Transferase</keyword>
<organism evidence="3 4">
    <name type="scientific">Piscinibacter terrae</name>
    <dbReference type="NCBI Taxonomy" id="2496871"/>
    <lineage>
        <taxon>Bacteria</taxon>
        <taxon>Pseudomonadati</taxon>
        <taxon>Pseudomonadota</taxon>
        <taxon>Betaproteobacteria</taxon>
        <taxon>Burkholderiales</taxon>
        <taxon>Sphaerotilaceae</taxon>
        <taxon>Piscinibacter</taxon>
    </lineage>
</organism>
<dbReference type="PANTHER" id="PTHR43510">
    <property type="entry name" value="AMINOTRANSFERASE FUNCTION, HYPOTHETICAL (EUROFUNG)"/>
    <property type="match status" value="1"/>
</dbReference>
<dbReference type="InterPro" id="IPR004838">
    <property type="entry name" value="NHTrfase_class1_PyrdxlP-BS"/>
</dbReference>
<proteinExistence type="inferred from homology"/>
<dbReference type="PANTHER" id="PTHR43510:SF1">
    <property type="entry name" value="AMINOTRANSFERASE FUNCTION, HYPOTHETICAL (EUROFUNG)"/>
    <property type="match status" value="1"/>
</dbReference>
<accession>A0A3N7HKE5</accession>
<dbReference type="SUPFAM" id="SSF53383">
    <property type="entry name" value="PLP-dependent transferases"/>
    <property type="match status" value="1"/>
</dbReference>
<protein>
    <recommendedName>
        <fullName evidence="1">Aminotransferase</fullName>
        <ecNumber evidence="1">2.6.1.-</ecNumber>
    </recommendedName>
</protein>
<dbReference type="InterPro" id="IPR004839">
    <property type="entry name" value="Aminotransferase_I/II_large"/>
</dbReference>